<keyword evidence="1" id="KW-1133">Transmembrane helix</keyword>
<keyword evidence="1" id="KW-0472">Membrane</keyword>
<reference evidence="3" key="1">
    <citation type="submission" date="2023-09" db="EMBL/GenBank/DDBJ databases">
        <authorList>
            <person name="Li S."/>
            <person name="Li X."/>
            <person name="Zhang C."/>
            <person name="Zhao Z."/>
        </authorList>
    </citation>
    <scope>NUCLEOTIDE SEQUENCE [LARGE SCALE GENOMIC DNA]</scope>
    <source>
        <strain evidence="3">SQ149</strain>
    </source>
</reference>
<evidence type="ECO:0008006" key="4">
    <source>
        <dbReference type="Google" id="ProtNLM"/>
    </source>
</evidence>
<feature type="transmembrane region" description="Helical" evidence="1">
    <location>
        <begin position="134"/>
        <end position="155"/>
    </location>
</feature>
<keyword evidence="3" id="KW-1185">Reference proteome</keyword>
<accession>A0ABY9TTM7</accession>
<keyword evidence="1" id="KW-0812">Transmembrane</keyword>
<dbReference type="EMBL" id="CP134145">
    <property type="protein sequence ID" value="WNC72152.1"/>
    <property type="molecule type" value="Genomic_DNA"/>
</dbReference>
<dbReference type="Proteomes" id="UP001258994">
    <property type="component" value="Chromosome"/>
</dbReference>
<evidence type="ECO:0000256" key="1">
    <source>
        <dbReference type="SAM" id="Phobius"/>
    </source>
</evidence>
<feature type="transmembrane region" description="Helical" evidence="1">
    <location>
        <begin position="13"/>
        <end position="33"/>
    </location>
</feature>
<dbReference type="RefSeq" id="WP_348391271.1">
    <property type="nucleotide sequence ID" value="NZ_CP134145.1"/>
</dbReference>
<gene>
    <name evidence="2" type="ORF">RGQ13_18830</name>
</gene>
<protein>
    <recommendedName>
        <fullName evidence="4">DUF420 domain-containing protein</fullName>
    </recommendedName>
</protein>
<evidence type="ECO:0000313" key="2">
    <source>
        <dbReference type="EMBL" id="WNC72152.1"/>
    </source>
</evidence>
<sequence length="159" mass="17951">MFPQGFFGTRADLMMDLVIVAFIIIMPLLVISWRTARSGNHLGHAKMQISLSVILAVAVVIFELDLKLSGGMAVLTKDSTYFGTNTLNYWMWGHTLIAIITTLLWAVLVILSIKKFKLPPNTKTNPFRKFHRPLGYCGMISMFATGLTSFPLYYYGFMM</sequence>
<name>A0ABY9TTM7_9GAMM</name>
<feature type="transmembrane region" description="Helical" evidence="1">
    <location>
        <begin position="89"/>
        <end position="113"/>
    </location>
</feature>
<organism evidence="2 3">
    <name type="scientific">Thalassotalea psychrophila</name>
    <dbReference type="NCBI Taxonomy" id="3065647"/>
    <lineage>
        <taxon>Bacteria</taxon>
        <taxon>Pseudomonadati</taxon>
        <taxon>Pseudomonadota</taxon>
        <taxon>Gammaproteobacteria</taxon>
        <taxon>Alteromonadales</taxon>
        <taxon>Colwelliaceae</taxon>
        <taxon>Thalassotalea</taxon>
    </lineage>
</organism>
<evidence type="ECO:0000313" key="3">
    <source>
        <dbReference type="Proteomes" id="UP001258994"/>
    </source>
</evidence>
<proteinExistence type="predicted"/>